<dbReference type="SUPFAM" id="SSF56349">
    <property type="entry name" value="DNA breaking-rejoining enzymes"/>
    <property type="match status" value="1"/>
</dbReference>
<dbReference type="PROSITE" id="PS51898">
    <property type="entry name" value="TYR_RECOMBINASE"/>
    <property type="match status" value="1"/>
</dbReference>
<keyword evidence="2" id="KW-0229">DNA integration</keyword>
<dbReference type="InterPro" id="IPR053876">
    <property type="entry name" value="Phage_int_M"/>
</dbReference>
<evidence type="ECO:0000313" key="8">
    <source>
        <dbReference type="EMBL" id="QNP48156.1"/>
    </source>
</evidence>
<dbReference type="AlphaFoldDB" id="A0A7H0GIP0"/>
<dbReference type="PANTHER" id="PTHR30629">
    <property type="entry name" value="PROPHAGE INTEGRASE"/>
    <property type="match status" value="1"/>
</dbReference>
<organism evidence="8 9">
    <name type="scientific">Diaphorobacter aerolatus</name>
    <dbReference type="NCBI Taxonomy" id="1288495"/>
    <lineage>
        <taxon>Bacteria</taxon>
        <taxon>Pseudomonadati</taxon>
        <taxon>Pseudomonadota</taxon>
        <taxon>Betaproteobacteria</taxon>
        <taxon>Burkholderiales</taxon>
        <taxon>Comamonadaceae</taxon>
        <taxon>Diaphorobacter</taxon>
    </lineage>
</organism>
<dbReference type="Pfam" id="PF00589">
    <property type="entry name" value="Phage_integrase"/>
    <property type="match status" value="1"/>
</dbReference>
<evidence type="ECO:0000313" key="9">
    <source>
        <dbReference type="Proteomes" id="UP000516028"/>
    </source>
</evidence>
<dbReference type="Gene3D" id="1.10.150.130">
    <property type="match status" value="1"/>
</dbReference>
<dbReference type="Proteomes" id="UP000516028">
    <property type="component" value="Chromosome"/>
</dbReference>
<dbReference type="InterPro" id="IPR011010">
    <property type="entry name" value="DNA_brk_join_enz"/>
</dbReference>
<evidence type="ECO:0000256" key="5">
    <source>
        <dbReference type="PROSITE-ProRule" id="PRU01248"/>
    </source>
</evidence>
<dbReference type="KEGG" id="daer:H9K75_19285"/>
<sequence length="418" mass="47321">MLSTLKIKSARPDSRPYKLADSGGLYLLVQPSGSKLWRYKFRVAGKEGLQSLGSFPEVGLAEARGQLAESRQLVSQGINPTHARREQRLEQEHVELVRVTDLFSTVVADWSSATGAGLRPATVKQCRREIDNDLLPKLKGRHISSITRLELTALLKRVETRAPEVARNLRNHLWGIFEYAIDSGLLEANPVPPVRVMRKRNQKNHAALSEERLGAFLRAIDDPNKMKEETSIAMRLVLLTACRKAEVIEGQWKEIDLDNAQWEIPAARMKGNRPHWIPLSRQAVELIRRLRQLVPADRDHLFPNRDDPKCPMANRSLNAVMERLGFGGEGTPHGMRAAFSTYFNSIEQNIDVIEQCLAHVPSNAVRAAYNRHAYRPERRAILQQWAERLEQLRAHVPVTSKRHEVTDLRNSEAAGQLA</sequence>
<feature type="domain" description="Core-binding (CB)" evidence="7">
    <location>
        <begin position="101"/>
        <end position="181"/>
    </location>
</feature>
<dbReference type="InterPro" id="IPR038488">
    <property type="entry name" value="Integrase_DNA-bd_sf"/>
</dbReference>
<dbReference type="PROSITE" id="PS51900">
    <property type="entry name" value="CB"/>
    <property type="match status" value="1"/>
</dbReference>
<protein>
    <submittedName>
        <fullName evidence="8">Tyrosine-type recombinase/integrase</fullName>
    </submittedName>
</protein>
<evidence type="ECO:0000259" key="7">
    <source>
        <dbReference type="PROSITE" id="PS51900"/>
    </source>
</evidence>
<keyword evidence="3 5" id="KW-0238">DNA-binding</keyword>
<dbReference type="InterPro" id="IPR002104">
    <property type="entry name" value="Integrase_catalytic"/>
</dbReference>
<feature type="domain" description="Tyr recombinase" evidence="6">
    <location>
        <begin position="203"/>
        <end position="383"/>
    </location>
</feature>
<dbReference type="GO" id="GO:0015074">
    <property type="term" value="P:DNA integration"/>
    <property type="evidence" value="ECO:0007669"/>
    <property type="project" value="UniProtKB-KW"/>
</dbReference>
<dbReference type="InterPro" id="IPR025166">
    <property type="entry name" value="Integrase_DNA_bind_dom"/>
</dbReference>
<evidence type="ECO:0000256" key="3">
    <source>
        <dbReference type="ARBA" id="ARBA00023125"/>
    </source>
</evidence>
<dbReference type="RefSeq" id="WP_187723831.1">
    <property type="nucleotide sequence ID" value="NZ_CP060783.1"/>
</dbReference>
<name>A0A7H0GIP0_9BURK</name>
<dbReference type="Pfam" id="PF13356">
    <property type="entry name" value="Arm-DNA-bind_3"/>
    <property type="match status" value="1"/>
</dbReference>
<dbReference type="PANTHER" id="PTHR30629:SF2">
    <property type="entry name" value="PROPHAGE INTEGRASE INTS-RELATED"/>
    <property type="match status" value="1"/>
</dbReference>
<dbReference type="InterPro" id="IPR050808">
    <property type="entry name" value="Phage_Integrase"/>
</dbReference>
<evidence type="ECO:0000259" key="6">
    <source>
        <dbReference type="PROSITE" id="PS51898"/>
    </source>
</evidence>
<accession>A0A7H0GIP0</accession>
<evidence type="ECO:0000256" key="2">
    <source>
        <dbReference type="ARBA" id="ARBA00022908"/>
    </source>
</evidence>
<dbReference type="GO" id="GO:0006310">
    <property type="term" value="P:DNA recombination"/>
    <property type="evidence" value="ECO:0007669"/>
    <property type="project" value="UniProtKB-KW"/>
</dbReference>
<proteinExistence type="inferred from homology"/>
<dbReference type="CDD" id="cd00801">
    <property type="entry name" value="INT_P4_C"/>
    <property type="match status" value="1"/>
</dbReference>
<reference evidence="8 9" key="1">
    <citation type="submission" date="2020-08" db="EMBL/GenBank/DDBJ databases">
        <title>Genome sequence of Diaphorobacter aerolatus KACC 16536T.</title>
        <authorList>
            <person name="Hyun D.-W."/>
            <person name="Bae J.-W."/>
        </authorList>
    </citation>
    <scope>NUCLEOTIDE SEQUENCE [LARGE SCALE GENOMIC DNA]</scope>
    <source>
        <strain evidence="8 9">KACC 16536</strain>
    </source>
</reference>
<dbReference type="Pfam" id="PF22022">
    <property type="entry name" value="Phage_int_M"/>
    <property type="match status" value="1"/>
</dbReference>
<dbReference type="InterPro" id="IPR013762">
    <property type="entry name" value="Integrase-like_cat_sf"/>
</dbReference>
<gene>
    <name evidence="8" type="ORF">H9K75_19285</name>
</gene>
<evidence type="ECO:0000256" key="1">
    <source>
        <dbReference type="ARBA" id="ARBA00008857"/>
    </source>
</evidence>
<dbReference type="GO" id="GO:0003677">
    <property type="term" value="F:DNA binding"/>
    <property type="evidence" value="ECO:0007669"/>
    <property type="project" value="UniProtKB-UniRule"/>
</dbReference>
<keyword evidence="9" id="KW-1185">Reference proteome</keyword>
<comment type="similarity">
    <text evidence="1">Belongs to the 'phage' integrase family.</text>
</comment>
<dbReference type="Gene3D" id="3.30.160.390">
    <property type="entry name" value="Integrase, DNA-binding domain"/>
    <property type="match status" value="1"/>
</dbReference>
<keyword evidence="4" id="KW-0233">DNA recombination</keyword>
<dbReference type="InterPro" id="IPR010998">
    <property type="entry name" value="Integrase_recombinase_N"/>
</dbReference>
<evidence type="ECO:0000256" key="4">
    <source>
        <dbReference type="ARBA" id="ARBA00023172"/>
    </source>
</evidence>
<dbReference type="Gene3D" id="1.10.443.10">
    <property type="entry name" value="Intergrase catalytic core"/>
    <property type="match status" value="1"/>
</dbReference>
<dbReference type="EMBL" id="CP060783">
    <property type="protein sequence ID" value="QNP48156.1"/>
    <property type="molecule type" value="Genomic_DNA"/>
</dbReference>
<dbReference type="InterPro" id="IPR044068">
    <property type="entry name" value="CB"/>
</dbReference>